<comment type="pathway">
    <text evidence="5">Protein modification; protein glycosylation.</text>
</comment>
<dbReference type="Proteomes" id="UP000249293">
    <property type="component" value="Chromosome 1"/>
</dbReference>
<dbReference type="InterPro" id="IPR001104">
    <property type="entry name" value="3-oxo-5_a-steroid_4-DH_C"/>
</dbReference>
<reference evidence="7 12" key="5">
    <citation type="submission" date="2018-06" db="EMBL/GenBank/DDBJ databases">
        <title>Population genomics shows no distinction between pathogenic Candida krusei and environmental Pichia kudriavzevii: One species, four names.</title>
        <authorList>
            <person name="Douglass A.P."/>
            <person name="Offei B."/>
            <person name="Braun-Galleani S."/>
            <person name="Coughlan A.Y."/>
            <person name="Martos A."/>
            <person name="Ortiz-Merino R.A."/>
            <person name="Byrne K.P."/>
            <person name="Wolfe K.H."/>
        </authorList>
    </citation>
    <scope>NUCLEOTIDE SEQUENCE [LARGE SCALE GENOMIC DNA]</scope>
    <source>
        <strain evidence="7 12">CBS573</strain>
    </source>
</reference>
<dbReference type="EC" id="1.3.1.94" evidence="5"/>
<accession>A0A099NTU4</accession>
<reference evidence="11" key="3">
    <citation type="journal article" date="2017" name="Genome Announc.">
        <title>Genome sequences of Cyberlindnera fabianii 65, Pichia kudriavzevii 129, and Saccharomyces cerevisiae 131 isolated from fermented masau fruits in Zimbabwe.</title>
        <authorList>
            <person name="van Rijswijck I.M.H."/>
            <person name="Derks M.F.L."/>
            <person name="Abee T."/>
            <person name="de Ridder D."/>
            <person name="Smid E.J."/>
        </authorList>
    </citation>
    <scope>NUCLEOTIDE SEQUENCE [LARGE SCALE GENOMIC DNA]</scope>
    <source>
        <strain evidence="11">129</strain>
    </source>
</reference>
<dbReference type="GO" id="GO:0102389">
    <property type="term" value="F:polyprenol reductase activity"/>
    <property type="evidence" value="ECO:0007669"/>
    <property type="project" value="UniProtKB-UniRule"/>
</dbReference>
<dbReference type="GO" id="GO:0005789">
    <property type="term" value="C:endoplasmic reticulum membrane"/>
    <property type="evidence" value="ECO:0007669"/>
    <property type="project" value="UniProtKB-SubCell"/>
</dbReference>
<dbReference type="GO" id="GO:0003865">
    <property type="term" value="F:3-oxo-5-alpha-steroid 4-dehydrogenase activity"/>
    <property type="evidence" value="ECO:0007669"/>
    <property type="project" value="TreeGrafter"/>
</dbReference>
<keyword evidence="4 5" id="KW-0472">Membrane</keyword>
<dbReference type="Pfam" id="PF02544">
    <property type="entry name" value="Steroid_dh"/>
    <property type="match status" value="1"/>
</dbReference>
<evidence type="ECO:0000313" key="10">
    <source>
        <dbReference type="Proteomes" id="UP000029867"/>
    </source>
</evidence>
<evidence type="ECO:0000313" key="11">
    <source>
        <dbReference type="Proteomes" id="UP000189274"/>
    </source>
</evidence>
<proteinExistence type="inferred from homology"/>
<dbReference type="EMBL" id="MQVM01000013">
    <property type="protein sequence ID" value="ONH73755.1"/>
    <property type="molecule type" value="Genomic_DNA"/>
</dbReference>
<dbReference type="VEuPathDB" id="FungiDB:C5L36_0A07450"/>
<keyword evidence="5" id="KW-0521">NADP</keyword>
<keyword evidence="3 5" id="KW-1133">Transmembrane helix</keyword>
<dbReference type="Proteomes" id="UP000189274">
    <property type="component" value="Unassembled WGS sequence"/>
</dbReference>
<keyword evidence="5" id="KW-0560">Oxidoreductase</keyword>
<dbReference type="UniPathway" id="UPA00378"/>
<dbReference type="HOGENOM" id="CLU_044409_0_0_1"/>
<comment type="similarity">
    <text evidence="5">Belongs to the steroid 5-alpha reductase family. Polyprenal reductase subfamily.</text>
</comment>
<evidence type="ECO:0000256" key="2">
    <source>
        <dbReference type="ARBA" id="ARBA00022692"/>
    </source>
</evidence>
<gene>
    <name evidence="9" type="ORF">BOH78_2960</name>
    <name evidence="7" type="ORF">C5L36_0A07450</name>
    <name evidence="8" type="ORF">JL09_g4805</name>
</gene>
<keyword evidence="5" id="KW-0256">Endoplasmic reticulum</keyword>
<evidence type="ECO:0000256" key="1">
    <source>
        <dbReference type="ARBA" id="ARBA00004127"/>
    </source>
</evidence>
<evidence type="ECO:0000313" key="7">
    <source>
        <dbReference type="EMBL" id="AWU74145.1"/>
    </source>
</evidence>
<dbReference type="GO" id="GO:0006488">
    <property type="term" value="P:dolichol-linked oligosaccharide biosynthetic process"/>
    <property type="evidence" value="ECO:0007669"/>
    <property type="project" value="UniProtKB-UniRule"/>
</dbReference>
<feature type="transmembrane region" description="Helical" evidence="5">
    <location>
        <begin position="12"/>
        <end position="30"/>
    </location>
</feature>
<comment type="catalytic activity">
    <reaction evidence="5">
        <text>a di-trans,poly-cis-dolichal + NADP(+) = a di-trans,poly-cis-polyprenal + NADPH + H(+)</text>
        <dbReference type="Rhea" id="RHEA:80727"/>
        <dbReference type="Rhea" id="RHEA-COMP:19536"/>
        <dbReference type="Rhea" id="RHEA-COMP:19537"/>
        <dbReference type="ChEBI" id="CHEBI:15378"/>
        <dbReference type="ChEBI" id="CHEBI:57783"/>
        <dbReference type="ChEBI" id="CHEBI:58349"/>
        <dbReference type="ChEBI" id="CHEBI:231623"/>
        <dbReference type="ChEBI" id="CHEBI:231637"/>
        <dbReference type="EC" id="1.3.1.94"/>
    </reaction>
    <physiologicalReaction direction="right-to-left" evidence="5">
        <dbReference type="Rhea" id="RHEA:80729"/>
    </physiologicalReaction>
</comment>
<keyword evidence="12" id="KW-1185">Reference proteome</keyword>
<dbReference type="AlphaFoldDB" id="A0A099NTU4"/>
<evidence type="ECO:0000256" key="4">
    <source>
        <dbReference type="ARBA" id="ARBA00023136"/>
    </source>
</evidence>
<evidence type="ECO:0000313" key="9">
    <source>
        <dbReference type="EMBL" id="ONH73755.1"/>
    </source>
</evidence>
<dbReference type="PANTHER" id="PTHR14624:SF0">
    <property type="entry name" value="POLYPRENOL REDUCTASE"/>
    <property type="match status" value="1"/>
</dbReference>
<dbReference type="OrthoDB" id="541710at2759"/>
<sequence>MEPKKLVEVMNILLVGATCGVSMAHVVPMLRPFLKYGKTLDKGDALPTYVGVYVPKRWFLHFYQLHVALSCMSFFLVWVVGEKGWNDLHVLTLFNLLQSSRRLYECNNVSKFSAHAKMHLTHYLVGLFFYSAINIYPLCWALEGDGHRVPFTRIILASLVFAVAYNDQMMNHWLLSRQKKYFLPKERLFTVVVCPHYLDEIVIYLSFLIVRPGLAYLVVSAWVITNLSISANQSWMFYLKQGDIKQNHYRVIPFIY</sequence>
<organism evidence="8 10">
    <name type="scientific">Pichia kudriavzevii</name>
    <name type="common">Yeast</name>
    <name type="synonym">Issatchenkia orientalis</name>
    <dbReference type="NCBI Taxonomy" id="4909"/>
    <lineage>
        <taxon>Eukaryota</taxon>
        <taxon>Fungi</taxon>
        <taxon>Dikarya</taxon>
        <taxon>Ascomycota</taxon>
        <taxon>Saccharomycotina</taxon>
        <taxon>Pichiomycetes</taxon>
        <taxon>Pichiales</taxon>
        <taxon>Pichiaceae</taxon>
        <taxon>Pichia</taxon>
    </lineage>
</organism>
<dbReference type="InterPro" id="IPR039698">
    <property type="entry name" value="Dfg10/SRD5A3"/>
</dbReference>
<reference evidence="8" key="2">
    <citation type="submission" date="2014-08" db="EMBL/GenBank/DDBJ databases">
        <title>Exploiting Issatchenkia orientalis SD108 for Succinic Acid Production.</title>
        <authorList>
            <person name="Xiao H."/>
            <person name="Shao Z."/>
            <person name="Jiang Y."/>
            <person name="Dole S."/>
            <person name="Zhao H."/>
        </authorList>
    </citation>
    <scope>NUCLEOTIDE SEQUENCE [LARGE SCALE GENOMIC DNA]</scope>
    <source>
        <strain evidence="8">SD108</strain>
    </source>
</reference>
<evidence type="ECO:0000259" key="6">
    <source>
        <dbReference type="Pfam" id="PF02544"/>
    </source>
</evidence>
<feature type="transmembrane region" description="Helical" evidence="5">
    <location>
        <begin position="188"/>
        <end position="207"/>
    </location>
</feature>
<feature type="transmembrane region" description="Helical" evidence="5">
    <location>
        <begin position="150"/>
        <end position="167"/>
    </location>
</feature>
<feature type="transmembrane region" description="Helical" evidence="5">
    <location>
        <begin position="62"/>
        <end position="81"/>
    </location>
</feature>
<protein>
    <recommendedName>
        <fullName evidence="5">Polyprenal reductase</fullName>
        <ecNumber evidence="5">1.3.1.94</ecNumber>
    </recommendedName>
</protein>
<comment type="subcellular location">
    <subcellularLocation>
        <location evidence="1">Endomembrane system</location>
        <topology evidence="1">Multi-pass membrane protein</topology>
    </subcellularLocation>
    <subcellularLocation>
        <location evidence="5">Endoplasmic reticulum membrane</location>
    </subcellularLocation>
</comment>
<dbReference type="GO" id="GO:0016095">
    <property type="term" value="P:polyprenol catabolic process"/>
    <property type="evidence" value="ECO:0007669"/>
    <property type="project" value="UniProtKB-UniRule"/>
</dbReference>
<evidence type="ECO:0000256" key="5">
    <source>
        <dbReference type="RuleBase" id="RU367081"/>
    </source>
</evidence>
<name>A0A099NTU4_PICKU</name>
<dbReference type="eggNOG" id="KOG1640">
    <property type="taxonomic scope" value="Eukaryota"/>
</dbReference>
<dbReference type="EMBL" id="CP028773">
    <property type="protein sequence ID" value="AWU74145.1"/>
    <property type="molecule type" value="Genomic_DNA"/>
</dbReference>
<dbReference type="EMBL" id="JQFK01000176">
    <property type="protein sequence ID" value="KGK36045.1"/>
    <property type="molecule type" value="Genomic_DNA"/>
</dbReference>
<reference evidence="10" key="1">
    <citation type="journal article" date="2014" name="Microb. Cell Fact.">
        <title>Exploiting Issatchenkia orientalis SD108 for succinic acid production.</title>
        <authorList>
            <person name="Xiao H."/>
            <person name="Shao Z."/>
            <person name="Jiang Y."/>
            <person name="Dole S."/>
            <person name="Zhao H."/>
        </authorList>
    </citation>
    <scope>NUCLEOTIDE SEQUENCE [LARGE SCALE GENOMIC DNA]</scope>
    <source>
        <strain evidence="10">SD108</strain>
    </source>
</reference>
<evidence type="ECO:0000313" key="8">
    <source>
        <dbReference type="EMBL" id="KGK36045.1"/>
    </source>
</evidence>
<reference evidence="9" key="4">
    <citation type="submission" date="2017-01" db="EMBL/GenBank/DDBJ databases">
        <authorList>
            <person name="Mah S.A."/>
            <person name="Swanson W.J."/>
            <person name="Moy G.W."/>
            <person name="Vacquier V.D."/>
        </authorList>
    </citation>
    <scope>NUCLEOTIDE SEQUENCE [LARGE SCALE GENOMIC DNA]</scope>
    <source>
        <strain evidence="9">129</strain>
    </source>
</reference>
<dbReference type="PANTHER" id="PTHR14624">
    <property type="entry name" value="DFG10 PROTEIN"/>
    <property type="match status" value="1"/>
</dbReference>
<comment type="function">
    <text evidence="5">Plays a key role in early steps of protein N-linked glycosylation by being involved in the conversion of polyprenol into dolichol. Acts as a polyprenal reductase that mediates the reduction of polyprenal into dolichal in a NADP-dependent mechanism. Dolichols are required for the synthesis of dolichol-linked monosaccharides and the oligosaccharide precursor used for N-glycosylation.</text>
</comment>
<dbReference type="GO" id="GO:0160198">
    <property type="term" value="F:polyprenal reductase activity"/>
    <property type="evidence" value="ECO:0007669"/>
    <property type="project" value="UniProtKB-EC"/>
</dbReference>
<dbReference type="PROSITE" id="PS50244">
    <property type="entry name" value="S5A_REDUCTASE"/>
    <property type="match status" value="1"/>
</dbReference>
<feature type="transmembrane region" description="Helical" evidence="5">
    <location>
        <begin position="120"/>
        <end position="138"/>
    </location>
</feature>
<keyword evidence="2 5" id="KW-0812">Transmembrane</keyword>
<evidence type="ECO:0000256" key="3">
    <source>
        <dbReference type="ARBA" id="ARBA00022989"/>
    </source>
</evidence>
<dbReference type="Proteomes" id="UP000029867">
    <property type="component" value="Unassembled WGS sequence"/>
</dbReference>
<dbReference type="STRING" id="4909.A0A099NTU4"/>
<feature type="transmembrane region" description="Helical" evidence="5">
    <location>
        <begin position="213"/>
        <end position="231"/>
    </location>
</feature>
<evidence type="ECO:0000313" key="12">
    <source>
        <dbReference type="Proteomes" id="UP000249293"/>
    </source>
</evidence>
<feature type="domain" description="3-oxo-5-alpha-steroid 4-dehydrogenase C-terminal" evidence="6">
    <location>
        <begin position="153"/>
        <end position="256"/>
    </location>
</feature>